<comment type="similarity">
    <text evidence="1">Belongs to the CIA30 family.</text>
</comment>
<dbReference type="AlphaFoldDB" id="A0A0M3T2C9"/>
<evidence type="ECO:0000256" key="1">
    <source>
        <dbReference type="ARBA" id="ARBA00007884"/>
    </source>
</evidence>
<proteinExistence type="inferred from homology"/>
<dbReference type="RefSeq" id="WP_053820694.1">
    <property type="nucleotide sequence ID" value="NZ_CP006911.1"/>
</dbReference>
<evidence type="ECO:0000313" key="4">
    <source>
        <dbReference type="EMBL" id="ALE02515.1"/>
    </source>
</evidence>
<dbReference type="GO" id="GO:0010257">
    <property type="term" value="P:NADH dehydrogenase complex assembly"/>
    <property type="evidence" value="ECO:0007669"/>
    <property type="project" value="TreeGrafter"/>
</dbReference>
<dbReference type="EMBL" id="CP006911">
    <property type="protein sequence ID" value="ALE02515.1"/>
    <property type="molecule type" value="Genomic_DNA"/>
</dbReference>
<dbReference type="InterPro" id="IPR013857">
    <property type="entry name" value="NADH-UbQ_OxRdtase-assoc_prot30"/>
</dbReference>
<name>A0A0M3T2C9_9GAMM</name>
<keyword evidence="4" id="KW-0830">Ubiquinone</keyword>
<dbReference type="PATRIC" id="fig|1125411.7.peg.1640"/>
<feature type="signal peptide" evidence="2">
    <location>
        <begin position="1"/>
        <end position="23"/>
    </location>
</feature>
<feature type="chain" id="PRO_5005789526" evidence="2">
    <location>
        <begin position="24"/>
        <end position="199"/>
    </location>
</feature>
<dbReference type="PANTHER" id="PTHR13194:SF19">
    <property type="entry name" value="NAD(P)-BINDING ROSSMANN-FOLD SUPERFAMILY PROTEIN"/>
    <property type="match status" value="1"/>
</dbReference>
<accession>A0A0M3T2C9</accession>
<dbReference type="SUPFAM" id="SSF49785">
    <property type="entry name" value="Galactose-binding domain-like"/>
    <property type="match status" value="1"/>
</dbReference>
<evidence type="ECO:0000256" key="2">
    <source>
        <dbReference type="SAM" id="SignalP"/>
    </source>
</evidence>
<evidence type="ECO:0000313" key="5">
    <source>
        <dbReference type="Proteomes" id="UP000068905"/>
    </source>
</evidence>
<dbReference type="InterPro" id="IPR039131">
    <property type="entry name" value="NDUFAF1"/>
</dbReference>
<dbReference type="GO" id="GO:0051082">
    <property type="term" value="F:unfolded protein binding"/>
    <property type="evidence" value="ECO:0007669"/>
    <property type="project" value="TreeGrafter"/>
</dbReference>
<dbReference type="OrthoDB" id="442188at2"/>
<keyword evidence="2" id="KW-0732">Signal</keyword>
<gene>
    <name evidence="4" type="ORF">W908_08335</name>
</gene>
<dbReference type="STRING" id="1125411.W908_08335"/>
<dbReference type="PANTHER" id="PTHR13194">
    <property type="entry name" value="COMPLEX I INTERMEDIATE-ASSOCIATED PROTEIN 30"/>
    <property type="match status" value="1"/>
</dbReference>
<protein>
    <submittedName>
        <fullName evidence="4">CIA30 family NADH ubiquinone oxidoreductase subunit</fullName>
    </submittedName>
</protein>
<dbReference type="Proteomes" id="UP000068905">
    <property type="component" value="Chromosome"/>
</dbReference>
<feature type="domain" description="NADH:ubiquinone oxidoreductase intermediate-associated protein 30" evidence="3">
    <location>
        <begin position="35"/>
        <end position="184"/>
    </location>
</feature>
<evidence type="ECO:0000259" key="3">
    <source>
        <dbReference type="Pfam" id="PF08547"/>
    </source>
</evidence>
<reference evidence="4 5" key="1">
    <citation type="journal article" date="2015" name="Genome Announc.">
        <title>Genome Sequence of 'Candidatus Thioglobus singularis' Strain PS1, a Mixotroph from the SUP05 Clade of Marine Gammaproteobacteria.</title>
        <authorList>
            <person name="Marshall K.T."/>
            <person name="Morris R.M."/>
        </authorList>
    </citation>
    <scope>NUCLEOTIDE SEQUENCE [LARGE SCALE GENOMIC DNA]</scope>
    <source>
        <strain evidence="4 5">PS1</strain>
    </source>
</reference>
<organism evidence="4 5">
    <name type="scientific">Candidatus Pseudothioglobus singularis PS1</name>
    <dbReference type="NCBI Taxonomy" id="1125411"/>
    <lineage>
        <taxon>Bacteria</taxon>
        <taxon>Pseudomonadati</taxon>
        <taxon>Pseudomonadota</taxon>
        <taxon>Gammaproteobacteria</taxon>
        <taxon>Candidatus Pseudothioglobaceae</taxon>
        <taxon>Candidatus Pseudothioglobus</taxon>
    </lineage>
</organism>
<sequence length="199" mass="22511">MVNTAKQFIAFILLSFIATVSLAQNDLVFPIQEGAVSDWKYVSDRVMGGVSEGNVYLEKDGDTSFARLTGDVSTRNNGGFIQLRSAVSLFKKPKMFQLIHDANKGGQELQGVRLNVRGNGETYHVMIRTYFTWRPSDYYYHTFKAGPDWSQVEMPFSAFKRSTSKTSKLDINDIRDFGIVAYGRDFKSDVSVSEVSFYF</sequence>
<dbReference type="Pfam" id="PF08547">
    <property type="entry name" value="CIA30"/>
    <property type="match status" value="1"/>
</dbReference>
<dbReference type="KEGG" id="tsn:W908_08335"/>
<dbReference type="InterPro" id="IPR008979">
    <property type="entry name" value="Galactose-bd-like_sf"/>
</dbReference>
<keyword evidence="5" id="KW-1185">Reference proteome</keyword>